<proteinExistence type="predicted"/>
<reference evidence="1 2" key="1">
    <citation type="journal article" date="2023" name="Elife">
        <title>Identification of key yeast species and microbe-microbe interactions impacting larval growth of Drosophila in the wild.</title>
        <authorList>
            <person name="Mure A."/>
            <person name="Sugiura Y."/>
            <person name="Maeda R."/>
            <person name="Honda K."/>
            <person name="Sakurai N."/>
            <person name="Takahashi Y."/>
            <person name="Watada M."/>
            <person name="Katoh T."/>
            <person name="Gotoh A."/>
            <person name="Gotoh Y."/>
            <person name="Taniguchi I."/>
            <person name="Nakamura K."/>
            <person name="Hayashi T."/>
            <person name="Katayama T."/>
            <person name="Uemura T."/>
            <person name="Hattori Y."/>
        </authorList>
    </citation>
    <scope>NUCLEOTIDE SEQUENCE [LARGE SCALE GENOMIC DNA]</scope>
    <source>
        <strain evidence="1 2">KH-74</strain>
    </source>
</reference>
<keyword evidence="2" id="KW-1185">Reference proteome</keyword>
<dbReference type="AlphaFoldDB" id="A0AAV5RZV7"/>
<dbReference type="Proteomes" id="UP001377567">
    <property type="component" value="Unassembled WGS sequence"/>
</dbReference>
<protein>
    <submittedName>
        <fullName evidence="1">Uncharacterized protein</fullName>
    </submittedName>
</protein>
<evidence type="ECO:0000313" key="1">
    <source>
        <dbReference type="EMBL" id="GMM56242.1"/>
    </source>
</evidence>
<evidence type="ECO:0000313" key="2">
    <source>
        <dbReference type="Proteomes" id="UP001377567"/>
    </source>
</evidence>
<dbReference type="EMBL" id="BTGD01000008">
    <property type="protein sequence ID" value="GMM56242.1"/>
    <property type="molecule type" value="Genomic_DNA"/>
</dbReference>
<gene>
    <name evidence="1" type="ORF">DAKH74_028580</name>
</gene>
<organism evidence="1 2">
    <name type="scientific">Maudiozyma humilis</name>
    <name type="common">Sour dough yeast</name>
    <name type="synonym">Kazachstania humilis</name>
    <dbReference type="NCBI Taxonomy" id="51915"/>
    <lineage>
        <taxon>Eukaryota</taxon>
        <taxon>Fungi</taxon>
        <taxon>Dikarya</taxon>
        <taxon>Ascomycota</taxon>
        <taxon>Saccharomycotina</taxon>
        <taxon>Saccharomycetes</taxon>
        <taxon>Saccharomycetales</taxon>
        <taxon>Saccharomycetaceae</taxon>
        <taxon>Maudiozyma</taxon>
    </lineage>
</organism>
<sequence>MSTNKNIVIALPIERLLACSALTAGDLTKVVNAGYHQAIERFHIVVNPRVSSESSFFSDLSLKPETCIFYVMVKDKAAVGPDLALLASGTDFELYGLGPDYSDYRFELANVKATVAYRPLPYDQNPRAYEVTAFSSFVPHGGIDIFNYTLAHFRSKYPACDELIVRVIVEHKLVSYYNSKLGFEEYNRVKIYKDRLLESGFQPSFKTNSDFHIADMRRYI</sequence>
<comment type="caution">
    <text evidence="1">The sequence shown here is derived from an EMBL/GenBank/DDBJ whole genome shotgun (WGS) entry which is preliminary data.</text>
</comment>
<name>A0AAV5RZV7_MAUHU</name>
<accession>A0AAV5RZV7</accession>